<evidence type="ECO:0000256" key="2">
    <source>
        <dbReference type="SAM" id="MobiDB-lite"/>
    </source>
</evidence>
<dbReference type="Gene3D" id="3.40.720.10">
    <property type="entry name" value="Alkaline Phosphatase, subunit A"/>
    <property type="match status" value="2"/>
</dbReference>
<dbReference type="Proteomes" id="UP000602284">
    <property type="component" value="Unassembled WGS sequence"/>
</dbReference>
<protein>
    <submittedName>
        <fullName evidence="3">Phosphoesterase</fullName>
    </submittedName>
</protein>
<evidence type="ECO:0000313" key="3">
    <source>
        <dbReference type="EMBL" id="MBL0389489.1"/>
    </source>
</evidence>
<reference evidence="3 4" key="1">
    <citation type="submission" date="2021-01" db="EMBL/GenBank/DDBJ databases">
        <title>Tumebacillus sp. strain ITR2 16S ribosomal RNA gene Genome sequencing and assembly.</title>
        <authorList>
            <person name="Kang M."/>
        </authorList>
    </citation>
    <scope>NUCLEOTIDE SEQUENCE [LARGE SCALE GENOMIC DNA]</scope>
    <source>
        <strain evidence="3 4">ITR2</strain>
    </source>
</reference>
<dbReference type="SUPFAM" id="SSF53649">
    <property type="entry name" value="Alkaline phosphatase-like"/>
    <property type="match status" value="1"/>
</dbReference>
<dbReference type="EMBL" id="JAEQNB010000017">
    <property type="protein sequence ID" value="MBL0389489.1"/>
    <property type="molecule type" value="Genomic_DNA"/>
</dbReference>
<dbReference type="Pfam" id="PF04185">
    <property type="entry name" value="Phosphoesterase"/>
    <property type="match status" value="1"/>
</dbReference>
<dbReference type="PANTHER" id="PTHR31956:SF1">
    <property type="entry name" value="NON-SPECIFIC PHOSPHOLIPASE C1"/>
    <property type="match status" value="1"/>
</dbReference>
<keyword evidence="4" id="KW-1185">Reference proteome</keyword>
<proteinExistence type="predicted"/>
<dbReference type="RefSeq" id="WP_201638480.1">
    <property type="nucleotide sequence ID" value="NZ_JAEQNB010000017.1"/>
</dbReference>
<organism evidence="3 4">
    <name type="scientific">Tumebacillus amylolyticus</name>
    <dbReference type="NCBI Taxonomy" id="2801339"/>
    <lineage>
        <taxon>Bacteria</taxon>
        <taxon>Bacillati</taxon>
        <taxon>Bacillota</taxon>
        <taxon>Bacilli</taxon>
        <taxon>Bacillales</taxon>
        <taxon>Alicyclobacillaceae</taxon>
        <taxon>Tumebacillus</taxon>
    </lineage>
</organism>
<comment type="caution">
    <text evidence="3">The sequence shown here is derived from an EMBL/GenBank/DDBJ whole genome shotgun (WGS) entry which is preliminary data.</text>
</comment>
<dbReference type="PANTHER" id="PTHR31956">
    <property type="entry name" value="NON-SPECIFIC PHOSPHOLIPASE C4-RELATED"/>
    <property type="match status" value="1"/>
</dbReference>
<dbReference type="InterPro" id="IPR017850">
    <property type="entry name" value="Alkaline_phosphatase_core_sf"/>
</dbReference>
<evidence type="ECO:0000256" key="1">
    <source>
        <dbReference type="ARBA" id="ARBA00022801"/>
    </source>
</evidence>
<keyword evidence="1" id="KW-0378">Hydrolase</keyword>
<gene>
    <name evidence="3" type="ORF">JJB07_23375</name>
</gene>
<feature type="compositionally biased region" description="Basic and acidic residues" evidence="2">
    <location>
        <begin position="407"/>
        <end position="420"/>
    </location>
</feature>
<accession>A0ABS1JGT6</accession>
<name>A0ABS1JGT6_9BACL</name>
<sequence>MCKKLKKIDHVVVLMMENRSFDNMAGWLYAKGNKPPFDKVPRGQAFDGVAGKQLSNPIPKEAQDSWRRVVPVGRGSHDLDPTTDPGEVYRQVNTQVYGGREPMKGFVQDYIGMLGKDGKPTSYASYKKIMNGFTPDQVPVLSALANQYAVCDSWFCSVPSQTWANRSFFHAGTSAGLVDNWPYINWLKNDTATIFNRMSDAGLSWGVYYDAQTIVSLTMLIHFKQLAKHWNANFHFMQKFYKDAEEGTLPNYTFIEPCFNNWRGKRSDQHPPYSVAEGERLIYDVYQALRKGKNWRRTLFVITYDEHGGCYDHVLPPATTPPDPGAPAGQEGFRFDRLGVRVCTVLVSPYIEQGTVFRPKDKSGNEVPLEHGSMIRTLRKRWKLPALTERDRHAMDFEQVFTRKKPRQDEPHIPKPRVPEKQPPVRGISGLELDLAGLAAVRLGETWAAVLNARRAKRRTQAK</sequence>
<evidence type="ECO:0000313" key="4">
    <source>
        <dbReference type="Proteomes" id="UP000602284"/>
    </source>
</evidence>
<feature type="region of interest" description="Disordered" evidence="2">
    <location>
        <begin position="403"/>
        <end position="425"/>
    </location>
</feature>
<dbReference type="InterPro" id="IPR007312">
    <property type="entry name" value="Phosphoesterase"/>
</dbReference>